<protein>
    <submittedName>
        <fullName evidence="3">Uncharacterized protein LOC106474015</fullName>
    </submittedName>
</protein>
<keyword evidence="1" id="KW-0175">Coiled coil</keyword>
<dbReference type="Proteomes" id="UP000694941">
    <property type="component" value="Unplaced"/>
</dbReference>
<gene>
    <name evidence="3" type="primary">LOC106474015</name>
</gene>
<evidence type="ECO:0000256" key="1">
    <source>
        <dbReference type="SAM" id="Coils"/>
    </source>
</evidence>
<dbReference type="GeneID" id="106474015"/>
<name>A0ABM1TQE9_LIMPO</name>
<evidence type="ECO:0000313" key="3">
    <source>
        <dbReference type="RefSeq" id="XP_022258105.1"/>
    </source>
</evidence>
<dbReference type="RefSeq" id="XP_022258105.1">
    <property type="nucleotide sequence ID" value="XM_022402397.1"/>
</dbReference>
<evidence type="ECO:0000313" key="2">
    <source>
        <dbReference type="Proteomes" id="UP000694941"/>
    </source>
</evidence>
<proteinExistence type="predicted"/>
<feature type="coiled-coil region" evidence="1">
    <location>
        <begin position="267"/>
        <end position="343"/>
    </location>
</feature>
<reference evidence="3" key="1">
    <citation type="submission" date="2025-08" db="UniProtKB">
        <authorList>
            <consortium name="RefSeq"/>
        </authorList>
    </citation>
    <scope>IDENTIFICATION</scope>
    <source>
        <tissue evidence="3">Muscle</tissue>
    </source>
</reference>
<accession>A0ABM1TQE9</accession>
<feature type="coiled-coil region" evidence="1">
    <location>
        <begin position="198"/>
        <end position="227"/>
    </location>
</feature>
<feature type="non-terminal residue" evidence="3">
    <location>
        <position position="355"/>
    </location>
</feature>
<sequence>MNEASSDEDENSKGVFSNPACDTVDWEIENLVKELSESVLGASHNMRNISSLLLKFQDNQEIQDSDVQKVEENSEFCIGHGLSKKNQQKSVLSSRSIDAFVNPVSTSTPRKTTNGKLSRINTMTGDCNVELEKNKEDTFEPSRHEEMITAPHPQTDRRSGNIRCPDFAIHLGPYLQYVGEKFTTLSVQNSMSKSPSNIQFQKLKKMLAEKEKAVLEAEKKLSNIKKKAQIIIKRWKEKHNQVVLEAEISRDHFLKKEQHARWLEDKCAKLENDISLYHKEMYKLKNERDLLLELKDQLDFSNMQQATVGEKLSELKEKLGQEKANHNEELKQLLKEVHTLKVKNILTYRLYYRFQ</sequence>
<keyword evidence="2" id="KW-1185">Reference proteome</keyword>
<organism evidence="2 3">
    <name type="scientific">Limulus polyphemus</name>
    <name type="common">Atlantic horseshoe crab</name>
    <dbReference type="NCBI Taxonomy" id="6850"/>
    <lineage>
        <taxon>Eukaryota</taxon>
        <taxon>Metazoa</taxon>
        <taxon>Ecdysozoa</taxon>
        <taxon>Arthropoda</taxon>
        <taxon>Chelicerata</taxon>
        <taxon>Merostomata</taxon>
        <taxon>Xiphosura</taxon>
        <taxon>Limulidae</taxon>
        <taxon>Limulus</taxon>
    </lineage>
</organism>